<dbReference type="PATRIC" id="fig|1217799.6.peg.55"/>
<dbReference type="InterPro" id="IPR029068">
    <property type="entry name" value="Glyas_Bleomycin-R_OHBP_Dase"/>
</dbReference>
<keyword evidence="3" id="KW-0479">Metal-binding</keyword>
<comment type="cofactor">
    <cofactor evidence="3">
        <name>Mg(2+)</name>
        <dbReference type="ChEBI" id="CHEBI:18420"/>
    </cofactor>
    <text evidence="3">Binds 2 magnesium ions per subunit.</text>
</comment>
<name>A0A0W0GKU4_9CHLR</name>
<evidence type="ECO:0000256" key="2">
    <source>
        <dbReference type="ARBA" id="ARBA00022801"/>
    </source>
</evidence>
<feature type="binding site" evidence="3">
    <location>
        <position position="327"/>
    </location>
    <ligand>
        <name>Mg(2+)</name>
        <dbReference type="ChEBI" id="CHEBI:18420"/>
        <label>1</label>
    </ligand>
</feature>
<accession>A0A0W0GKU4</accession>
<evidence type="ECO:0000313" key="5">
    <source>
        <dbReference type="EMBL" id="KTB49144.1"/>
    </source>
</evidence>
<keyword evidence="6" id="KW-1185">Reference proteome</keyword>
<sequence>MADNNTIKLKATKAVGAMLGAAYGDALGWPNERVTKSNASGQTQGRLHDFRRWTYRLGGRYFPYEEIIEAGEYSDDTQLILCLSRSLQKGEVWWDYFTQVELPFWSVYERGGGGATKRAVDSWLDGVSPWSSLRKPQDLKKYFDAGGNGVAMRVLPHVLRLAEKGFSKVAANIFLDGVATHGHPRALLGALAYGFALWTAFRKESKLTYGELVEELISNVTVWSAIPTTTSIYPAWMNQADKILPGYSNIWDSVKAEVLRYLDVCRGELAKGALIFDEDVLKELHCFDNKISGAGTVAAIAAVYLASRHAADPLNGVVKAAFAIGSDTDTIASMAGGLLGCVHGSDWLSPVKQGIQDAAYIEKSAFRLANGHIDDKPDVEGIKRYLLKKWIDGVVTAPDSSEVELPDHRKARINHDLDYIGRNGTYRVEFRRLTVDDGQSIYLDKVSKGNFGLMTHTPKQIIMPLQQTLSNSRGCGSKIPVVLFERAIWFYRECLGLTVKKQSSDAVVFDQGLVLVPLNYANNFPQGIQLRALIYVQATNITERFRRIKESNLQIISTLAPWGKSGMLFFRSLDPDGNIVEVFSADGQ</sequence>
<proteinExistence type="inferred from homology"/>
<evidence type="ECO:0000256" key="3">
    <source>
        <dbReference type="PIRSR" id="PIRSR605502-1"/>
    </source>
</evidence>
<dbReference type="Pfam" id="PF00903">
    <property type="entry name" value="Glyoxalase"/>
    <property type="match status" value="1"/>
</dbReference>
<dbReference type="AlphaFoldDB" id="A0A0W0GKU4"/>
<dbReference type="PANTHER" id="PTHR16222:SF24">
    <property type="entry name" value="ADP-RIBOSYLHYDROLASE ARH3"/>
    <property type="match status" value="1"/>
</dbReference>
<dbReference type="EMBL" id="LFDV01000001">
    <property type="protein sequence ID" value="KTB49144.1"/>
    <property type="molecule type" value="Genomic_DNA"/>
</dbReference>
<feature type="binding site" evidence="3">
    <location>
        <position position="75"/>
    </location>
    <ligand>
        <name>Mg(2+)</name>
        <dbReference type="ChEBI" id="CHEBI:18420"/>
        <label>1</label>
    </ligand>
</feature>
<dbReference type="Gene3D" id="3.10.180.10">
    <property type="entry name" value="2,3-Dihydroxybiphenyl 1,2-Dioxygenase, domain 1"/>
    <property type="match status" value="1"/>
</dbReference>
<dbReference type="InterPro" id="IPR037523">
    <property type="entry name" value="VOC_core"/>
</dbReference>
<protein>
    <submittedName>
        <fullName evidence="5">ADP-ribosylglycohydrolase</fullName>
    </submittedName>
</protein>
<dbReference type="STRING" id="1217799.DEALK_00560"/>
<dbReference type="Proteomes" id="UP000053947">
    <property type="component" value="Unassembled WGS sequence"/>
</dbReference>
<dbReference type="GO" id="GO:0016787">
    <property type="term" value="F:hydrolase activity"/>
    <property type="evidence" value="ECO:0007669"/>
    <property type="project" value="UniProtKB-KW"/>
</dbReference>
<comment type="caution">
    <text evidence="5">The sequence shown here is derived from an EMBL/GenBank/DDBJ whole genome shotgun (WGS) entry which is preliminary data.</text>
</comment>
<evidence type="ECO:0000256" key="1">
    <source>
        <dbReference type="ARBA" id="ARBA00010702"/>
    </source>
</evidence>
<feature type="binding site" evidence="3">
    <location>
        <position position="74"/>
    </location>
    <ligand>
        <name>Mg(2+)</name>
        <dbReference type="ChEBI" id="CHEBI:18420"/>
        <label>1</label>
    </ligand>
</feature>
<feature type="binding site" evidence="3">
    <location>
        <position position="329"/>
    </location>
    <ligand>
        <name>Mg(2+)</name>
        <dbReference type="ChEBI" id="CHEBI:18420"/>
        <label>1</label>
    </ligand>
</feature>
<dbReference type="GO" id="GO:0046872">
    <property type="term" value="F:metal ion binding"/>
    <property type="evidence" value="ECO:0007669"/>
    <property type="project" value="UniProtKB-KW"/>
</dbReference>
<dbReference type="SUPFAM" id="SSF101478">
    <property type="entry name" value="ADP-ribosylglycohydrolase"/>
    <property type="match status" value="1"/>
</dbReference>
<comment type="similarity">
    <text evidence="1">Belongs to the ADP-ribosylglycohydrolase family.</text>
</comment>
<feature type="domain" description="VOC" evidence="4">
    <location>
        <begin position="473"/>
        <end position="585"/>
    </location>
</feature>
<keyword evidence="2 5" id="KW-0378">Hydrolase</keyword>
<dbReference type="PROSITE" id="PS51819">
    <property type="entry name" value="VOC"/>
    <property type="match status" value="1"/>
</dbReference>
<dbReference type="RefSeq" id="WP_058437610.1">
    <property type="nucleotide sequence ID" value="NZ_KQ758903.1"/>
</dbReference>
<dbReference type="InterPro" id="IPR004360">
    <property type="entry name" value="Glyas_Fos-R_dOase_dom"/>
</dbReference>
<dbReference type="InterPro" id="IPR036705">
    <property type="entry name" value="Ribosyl_crysJ1_sf"/>
</dbReference>
<gene>
    <name evidence="5" type="ORF">DEALK_00560</name>
</gene>
<dbReference type="PANTHER" id="PTHR16222">
    <property type="entry name" value="ADP-RIBOSYLGLYCOHYDROLASE"/>
    <property type="match status" value="1"/>
</dbReference>
<organism evidence="5 6">
    <name type="scientific">Dehalogenimonas alkenigignens</name>
    <dbReference type="NCBI Taxonomy" id="1217799"/>
    <lineage>
        <taxon>Bacteria</taxon>
        <taxon>Bacillati</taxon>
        <taxon>Chloroflexota</taxon>
        <taxon>Dehalococcoidia</taxon>
        <taxon>Dehalococcoidales</taxon>
        <taxon>Dehalococcoidaceae</taxon>
        <taxon>Dehalogenimonas</taxon>
    </lineage>
</organism>
<dbReference type="InterPro" id="IPR005502">
    <property type="entry name" value="Ribosyl_crysJ1"/>
</dbReference>
<evidence type="ECO:0000259" key="4">
    <source>
        <dbReference type="PROSITE" id="PS51819"/>
    </source>
</evidence>
<reference evidence="5 6" key="1">
    <citation type="submission" date="2015-06" db="EMBL/GenBank/DDBJ databases">
        <title>Genome sequence of the organohalide-respiring Dehalogenimonas alkenigignens type strain (IP3-3T).</title>
        <authorList>
            <person name="Key T.A."/>
            <person name="Richmond D.P."/>
            <person name="Bowman K.S."/>
            <person name="Cho Y.-J."/>
            <person name="Chun J."/>
            <person name="da Costa M.S."/>
            <person name="Rainey F.A."/>
            <person name="Moe W.M."/>
        </authorList>
    </citation>
    <scope>NUCLEOTIDE SEQUENCE [LARGE SCALE GENOMIC DNA]</scope>
    <source>
        <strain evidence="5 6">IP3-3</strain>
    </source>
</reference>
<dbReference type="OrthoDB" id="9798107at2"/>
<evidence type="ECO:0000313" key="6">
    <source>
        <dbReference type="Proteomes" id="UP000053947"/>
    </source>
</evidence>
<dbReference type="InterPro" id="IPR050792">
    <property type="entry name" value="ADP-ribosylglycohydrolase"/>
</dbReference>
<dbReference type="SUPFAM" id="SSF54593">
    <property type="entry name" value="Glyoxalase/Bleomycin resistance protein/Dihydroxybiphenyl dioxygenase"/>
    <property type="match status" value="1"/>
</dbReference>
<dbReference type="Gene3D" id="1.10.4080.10">
    <property type="entry name" value="ADP-ribosylation/Crystallin J1"/>
    <property type="match status" value="1"/>
</dbReference>
<feature type="binding site" evidence="3">
    <location>
        <position position="330"/>
    </location>
    <ligand>
        <name>Mg(2+)</name>
        <dbReference type="ChEBI" id="CHEBI:18420"/>
        <label>1</label>
    </ligand>
</feature>
<keyword evidence="3" id="KW-0460">Magnesium</keyword>
<dbReference type="Pfam" id="PF03747">
    <property type="entry name" value="ADP_ribosyl_GH"/>
    <property type="match status" value="1"/>
</dbReference>
<feature type="binding site" evidence="3">
    <location>
        <position position="76"/>
    </location>
    <ligand>
        <name>Mg(2+)</name>
        <dbReference type="ChEBI" id="CHEBI:18420"/>
        <label>1</label>
    </ligand>
</feature>